<dbReference type="InterPro" id="IPR004300">
    <property type="entry name" value="Glyco_hydro_57_N"/>
</dbReference>
<dbReference type="GO" id="GO:0005975">
    <property type="term" value="P:carbohydrate metabolic process"/>
    <property type="evidence" value="ECO:0007669"/>
    <property type="project" value="InterPro"/>
</dbReference>
<dbReference type="InterPro" id="IPR052046">
    <property type="entry name" value="GH57_Enzymes"/>
</dbReference>
<protein>
    <submittedName>
        <fullName evidence="4">Alpha-amylase</fullName>
    </submittedName>
</protein>
<comment type="similarity">
    <text evidence="1">Belongs to the glycosyl hydrolase 57 family.</text>
</comment>
<dbReference type="Pfam" id="PF03065">
    <property type="entry name" value="Glyco_hydro_57"/>
    <property type="match status" value="1"/>
</dbReference>
<dbReference type="PANTHER" id="PTHR36306">
    <property type="entry name" value="ALPHA-AMYLASE-RELATED-RELATED"/>
    <property type="match status" value="1"/>
</dbReference>
<name>A0A399FVV1_UNCN2</name>
<feature type="domain" description="Glycoside hydrolase family 57 N-terminal" evidence="3">
    <location>
        <begin position="5"/>
        <end position="294"/>
    </location>
</feature>
<dbReference type="Gene3D" id="3.20.110.20">
    <property type="match status" value="1"/>
</dbReference>
<dbReference type="CDD" id="cd10795">
    <property type="entry name" value="GH57N_MJA1_like"/>
    <property type="match status" value="1"/>
</dbReference>
<keyword evidence="2" id="KW-0119">Carbohydrate metabolism</keyword>
<evidence type="ECO:0000313" key="5">
    <source>
        <dbReference type="Proteomes" id="UP000266287"/>
    </source>
</evidence>
<comment type="caution">
    <text evidence="4">The sequence shown here is derived from an EMBL/GenBank/DDBJ whole genome shotgun (WGS) entry which is preliminary data.</text>
</comment>
<organism evidence="4 5">
    <name type="scientific">candidate division NPL-UPA2 bacterium Unc8</name>
    <dbReference type="NCBI Taxonomy" id="1980939"/>
    <lineage>
        <taxon>Bacteria</taxon>
    </lineage>
</organism>
<evidence type="ECO:0000259" key="3">
    <source>
        <dbReference type="Pfam" id="PF03065"/>
    </source>
</evidence>
<reference evidence="4 5" key="1">
    <citation type="submission" date="2018-08" db="EMBL/GenBank/DDBJ databases">
        <title>Draft genome of candidate division NPL-UPA2 bacterium Unc8 that adapted to ultra-basic serpentinizing groundwater.</title>
        <authorList>
            <person name="Ishii S."/>
            <person name="Suzuki S."/>
            <person name="Nealson K.H."/>
        </authorList>
    </citation>
    <scope>NUCLEOTIDE SEQUENCE [LARGE SCALE GENOMIC DNA]</scope>
    <source>
        <strain evidence="4">Unc8</strain>
    </source>
</reference>
<accession>A0A399FVV1</accession>
<proteinExistence type="inferred from homology"/>
<dbReference type="EMBL" id="NDHY01000017">
    <property type="protein sequence ID" value="RIH99615.1"/>
    <property type="molecule type" value="Genomic_DNA"/>
</dbReference>
<evidence type="ECO:0000313" key="4">
    <source>
        <dbReference type="EMBL" id="RIH99615.1"/>
    </source>
</evidence>
<evidence type="ECO:0000256" key="2">
    <source>
        <dbReference type="ARBA" id="ARBA00023277"/>
    </source>
</evidence>
<dbReference type="GO" id="GO:0003824">
    <property type="term" value="F:catalytic activity"/>
    <property type="evidence" value="ECO:0007669"/>
    <property type="project" value="InterPro"/>
</dbReference>
<dbReference type="AlphaFoldDB" id="A0A399FVV1"/>
<sequence length="401" mass="47592">MLHIILYFQVHQPYRLRPYRALHIGKSHHYFDDELNRSIIDKVSDKCYIPANSILKELIDKFEGRFKVSFSITGTLVEQLRENRPDVLESFRGLVQQGGVELLGETYYHSLSCLFDEEEFLEQVRRHSRLLEEEFGARPVTFRNTELIYSDSISDFVSELPQFRIILTEGADKILKWRAPLYAYKSYNRKHLLLLKYYRLSDDIAFRFSDRSWVEHPLKVDKFVDWITKLPLVEKENKNLYLNLFMDYETFGEHQWSDTGIFEFIRHLPECVLKKDFLSFAWPSEMIDSLNYEPESLSVPEPVSWADTERDLSAWLSNSLQGNAMKTSYDLLERIKERGRSDLLEIARRLSTSDLYYYMCTKYFQDGDVHKYFSPYSSPEDAYVYFINVLADLEKRMEEGT</sequence>
<dbReference type="InterPro" id="IPR011330">
    <property type="entry name" value="Glyco_hydro/deAcase_b/a-brl"/>
</dbReference>
<dbReference type="Proteomes" id="UP000266287">
    <property type="component" value="Unassembled WGS sequence"/>
</dbReference>
<dbReference type="PANTHER" id="PTHR36306:SF1">
    <property type="entry name" value="ALPHA-AMYLASE-RELATED"/>
    <property type="match status" value="1"/>
</dbReference>
<dbReference type="SUPFAM" id="SSF88713">
    <property type="entry name" value="Glycoside hydrolase/deacetylase"/>
    <property type="match status" value="1"/>
</dbReference>
<gene>
    <name evidence="4" type="ORF">B9J77_05005</name>
</gene>
<evidence type="ECO:0000256" key="1">
    <source>
        <dbReference type="ARBA" id="ARBA00006821"/>
    </source>
</evidence>